<dbReference type="OrthoDB" id="241694at2157"/>
<feature type="compositionally biased region" description="Basic and acidic residues" evidence="1">
    <location>
        <begin position="84"/>
        <end position="97"/>
    </location>
</feature>
<gene>
    <name evidence="2" type="ORF">I7X12_20025</name>
</gene>
<name>A0A7T3KVF6_9EURY</name>
<protein>
    <submittedName>
        <fullName evidence="2">Uncharacterized protein</fullName>
    </submittedName>
</protein>
<proteinExistence type="predicted"/>
<evidence type="ECO:0000256" key="1">
    <source>
        <dbReference type="SAM" id="MobiDB-lite"/>
    </source>
</evidence>
<organism evidence="2 3">
    <name type="scientific">Halosimplex litoreum</name>
    <dbReference type="NCBI Taxonomy" id="1198301"/>
    <lineage>
        <taxon>Archaea</taxon>
        <taxon>Methanobacteriati</taxon>
        <taxon>Methanobacteriota</taxon>
        <taxon>Stenosarchaea group</taxon>
        <taxon>Halobacteria</taxon>
        <taxon>Halobacteriales</taxon>
        <taxon>Haloarculaceae</taxon>
        <taxon>Halosimplex</taxon>
    </lineage>
</organism>
<feature type="compositionally biased region" description="Acidic residues" evidence="1">
    <location>
        <begin position="197"/>
        <end position="233"/>
    </location>
</feature>
<feature type="compositionally biased region" description="Acidic residues" evidence="1">
    <location>
        <begin position="175"/>
        <end position="188"/>
    </location>
</feature>
<reference evidence="2 3" key="1">
    <citation type="submission" date="2020-12" db="EMBL/GenBank/DDBJ databases">
        <title>Halosimplex halophilum sp. nov. and Halosimplex salinum sp. nov., two new members of the genus Halosimplex.</title>
        <authorList>
            <person name="Cui H.L."/>
        </authorList>
    </citation>
    <scope>NUCLEOTIDE SEQUENCE [LARGE SCALE GENOMIC DNA]</scope>
    <source>
        <strain evidence="2 3">YGH94</strain>
    </source>
</reference>
<feature type="region of interest" description="Disordered" evidence="1">
    <location>
        <begin position="141"/>
        <end position="239"/>
    </location>
</feature>
<dbReference type="KEGG" id="hlt:I7X12_20025"/>
<feature type="region of interest" description="Disordered" evidence="1">
    <location>
        <begin position="79"/>
        <end position="102"/>
    </location>
</feature>
<evidence type="ECO:0000313" key="2">
    <source>
        <dbReference type="EMBL" id="QPV62968.1"/>
    </source>
</evidence>
<dbReference type="Pfam" id="PF24414">
    <property type="entry name" value="DUF7547"/>
    <property type="match status" value="1"/>
</dbReference>
<dbReference type="GeneID" id="60590832"/>
<dbReference type="Proteomes" id="UP000595001">
    <property type="component" value="Chromosome"/>
</dbReference>
<dbReference type="EMBL" id="CP065856">
    <property type="protein sequence ID" value="QPV62968.1"/>
    <property type="molecule type" value="Genomic_DNA"/>
</dbReference>
<dbReference type="RefSeq" id="WP_198061764.1">
    <property type="nucleotide sequence ID" value="NZ_CP065856.1"/>
</dbReference>
<keyword evidence="3" id="KW-1185">Reference proteome</keyword>
<feature type="region of interest" description="Disordered" evidence="1">
    <location>
        <begin position="23"/>
        <end position="43"/>
    </location>
</feature>
<sequence>MADDSSDEDLARLVTDLVRTLRELEDELEPPRPDDGPRLPTPRDLRRFTSEVAIPGFILILETNIRALRLLQRALRLADGAETASRETEQLRERAKSASESTLSRLDEALVGLQDAVEGRPNDDEAAELLDDARELRAEIHRRIRESAPEDSDVDRASGGAEDESSDPDGRSDADGDDAVSVDVDAELESIKRDLDELPGADDAPTDGDGEASGDGDGDDDEPPSDASPDDGSDGSNRE</sequence>
<accession>A0A7T3KVF6</accession>
<dbReference type="InterPro" id="IPR055969">
    <property type="entry name" value="DUF7547"/>
</dbReference>
<dbReference type="AlphaFoldDB" id="A0A7T3KVF6"/>
<evidence type="ECO:0000313" key="3">
    <source>
        <dbReference type="Proteomes" id="UP000595001"/>
    </source>
</evidence>